<dbReference type="SUPFAM" id="SSF53850">
    <property type="entry name" value="Periplasmic binding protein-like II"/>
    <property type="match status" value="1"/>
</dbReference>
<dbReference type="SUPFAM" id="SSF46785">
    <property type="entry name" value="Winged helix' DNA-binding domain"/>
    <property type="match status" value="1"/>
</dbReference>
<dbReference type="PROSITE" id="PS50931">
    <property type="entry name" value="HTH_LYSR"/>
    <property type="match status" value="1"/>
</dbReference>
<dbReference type="InterPro" id="IPR000847">
    <property type="entry name" value="LysR_HTH_N"/>
</dbReference>
<dbReference type="GO" id="GO:0003700">
    <property type="term" value="F:DNA-binding transcription factor activity"/>
    <property type="evidence" value="ECO:0007669"/>
    <property type="project" value="InterPro"/>
</dbReference>
<dbReference type="InterPro" id="IPR036390">
    <property type="entry name" value="WH_DNA-bd_sf"/>
</dbReference>
<dbReference type="Gene3D" id="3.40.190.10">
    <property type="entry name" value="Periplasmic binding protein-like II"/>
    <property type="match status" value="2"/>
</dbReference>
<evidence type="ECO:0000256" key="4">
    <source>
        <dbReference type="ARBA" id="ARBA00023163"/>
    </source>
</evidence>
<accession>A0A7D5SKZ1</accession>
<keyword evidence="3" id="KW-0238">DNA-binding</keyword>
<gene>
    <name evidence="6" type="ORF">HWD57_05855</name>
</gene>
<feature type="domain" description="HTH lysR-type" evidence="5">
    <location>
        <begin position="17"/>
        <end position="74"/>
    </location>
</feature>
<proteinExistence type="inferred from homology"/>
<dbReference type="Gene3D" id="1.10.10.10">
    <property type="entry name" value="Winged helix-like DNA-binding domain superfamily/Winged helix DNA-binding domain"/>
    <property type="match status" value="1"/>
</dbReference>
<dbReference type="Proteomes" id="UP000509684">
    <property type="component" value="Chromosome"/>
</dbReference>
<evidence type="ECO:0000256" key="2">
    <source>
        <dbReference type="ARBA" id="ARBA00023015"/>
    </source>
</evidence>
<evidence type="ECO:0000313" key="7">
    <source>
        <dbReference type="Proteomes" id="UP000509684"/>
    </source>
</evidence>
<dbReference type="Pfam" id="PF00126">
    <property type="entry name" value="HTH_1"/>
    <property type="match status" value="1"/>
</dbReference>
<dbReference type="GO" id="GO:0043565">
    <property type="term" value="F:sequence-specific DNA binding"/>
    <property type="evidence" value="ECO:0007669"/>
    <property type="project" value="TreeGrafter"/>
</dbReference>
<dbReference type="Pfam" id="PF03466">
    <property type="entry name" value="LysR_substrate"/>
    <property type="match status" value="1"/>
</dbReference>
<sequence length="307" mass="33451">MTLMDPHGYGSNNQRIPPITGLMAFESVARNGSFSKAADELSITQSAVSHRISQLESLLGASLLIRIGHSVSLAPAGKELLPYVREGLGCLRDGLAKISTEGKPSLKLSLAPAVAANWLIQRLSGFPRKHPDINLEINVTSKNINLRSGEADVAIRCGEGRWDGLDAIELIPLNEVAVCSPAYKKAHPWLRRLEDLERATLLRHNFISWKDWFARLGTEVKLPASGLSFSEVSLLITAAECSQGVALVFDALVERQIQDGTLVQAVPQSLVSERSYYIITPTGAPRSDALQAFIDWLLTLKPEPAAR</sequence>
<dbReference type="GO" id="GO:0006351">
    <property type="term" value="P:DNA-templated transcription"/>
    <property type="evidence" value="ECO:0007669"/>
    <property type="project" value="TreeGrafter"/>
</dbReference>
<dbReference type="KEGG" id="acog:HWD57_05855"/>
<keyword evidence="4" id="KW-0804">Transcription</keyword>
<dbReference type="PRINTS" id="PR00039">
    <property type="entry name" value="HTHLYSR"/>
</dbReference>
<dbReference type="EMBL" id="CP058708">
    <property type="protein sequence ID" value="QLH49361.1"/>
    <property type="molecule type" value="Genomic_DNA"/>
</dbReference>
<dbReference type="PANTHER" id="PTHR30537">
    <property type="entry name" value="HTH-TYPE TRANSCRIPTIONAL REGULATOR"/>
    <property type="match status" value="1"/>
</dbReference>
<organism evidence="6 7">
    <name type="scientific">Candidatus Accumulibacter cognatus</name>
    <dbReference type="NCBI Taxonomy" id="2954383"/>
    <lineage>
        <taxon>Bacteria</taxon>
        <taxon>Pseudomonadati</taxon>
        <taxon>Pseudomonadota</taxon>
        <taxon>Betaproteobacteria</taxon>
        <taxon>Candidatus Accumulibacter</taxon>
    </lineage>
</organism>
<dbReference type="CDD" id="cd08432">
    <property type="entry name" value="PBP2_GcdR_TrpI_HvrB_AmpR_like"/>
    <property type="match status" value="1"/>
</dbReference>
<protein>
    <submittedName>
        <fullName evidence="6">LysR family transcriptional regulator</fullName>
    </submittedName>
</protein>
<dbReference type="PANTHER" id="PTHR30537:SF26">
    <property type="entry name" value="GLYCINE CLEAVAGE SYSTEM TRANSCRIPTIONAL ACTIVATOR"/>
    <property type="match status" value="1"/>
</dbReference>
<evidence type="ECO:0000256" key="3">
    <source>
        <dbReference type="ARBA" id="ARBA00023125"/>
    </source>
</evidence>
<evidence type="ECO:0000313" key="6">
    <source>
        <dbReference type="EMBL" id="QLH49361.1"/>
    </source>
</evidence>
<name>A0A7D5SKZ1_9PROT</name>
<dbReference type="InterPro" id="IPR036388">
    <property type="entry name" value="WH-like_DNA-bd_sf"/>
</dbReference>
<reference evidence="6 7" key="1">
    <citation type="journal article" date="2019" name="Microbiome">
        <title>Annotated bacterial chromosomes from frame-shift-corrected long-read metagenomic data.</title>
        <authorList>
            <person name="Arumugam K."/>
            <person name="Bagci C."/>
            <person name="Bessarab I."/>
            <person name="Beier S."/>
            <person name="Buchfink B."/>
            <person name="Gorska A."/>
            <person name="Qiu G."/>
            <person name="Huson D.H."/>
            <person name="Williams R.B.H."/>
        </authorList>
    </citation>
    <scope>NUCLEOTIDE SEQUENCE [LARGE SCALE GENOMIC DNA]</scope>
    <source>
        <strain evidence="6">SSA1</strain>
    </source>
</reference>
<comment type="similarity">
    <text evidence="1">Belongs to the LysR transcriptional regulatory family.</text>
</comment>
<keyword evidence="2" id="KW-0805">Transcription regulation</keyword>
<dbReference type="AlphaFoldDB" id="A0A7D5SKZ1"/>
<dbReference type="InterPro" id="IPR005119">
    <property type="entry name" value="LysR_subst-bd"/>
</dbReference>
<evidence type="ECO:0000256" key="1">
    <source>
        <dbReference type="ARBA" id="ARBA00009437"/>
    </source>
</evidence>
<dbReference type="InterPro" id="IPR058163">
    <property type="entry name" value="LysR-type_TF_proteobact-type"/>
</dbReference>
<dbReference type="FunFam" id="1.10.10.10:FF:000001">
    <property type="entry name" value="LysR family transcriptional regulator"/>
    <property type="match status" value="1"/>
</dbReference>
<evidence type="ECO:0000259" key="5">
    <source>
        <dbReference type="PROSITE" id="PS50931"/>
    </source>
</evidence>